<dbReference type="Gene3D" id="3.40.50.1820">
    <property type="entry name" value="alpha/beta hydrolase"/>
    <property type="match status" value="1"/>
</dbReference>
<feature type="domain" description="AB hydrolase-1" evidence="1">
    <location>
        <begin position="28"/>
        <end position="284"/>
    </location>
</feature>
<evidence type="ECO:0000313" key="2">
    <source>
        <dbReference type="EMBL" id="RIW28432.1"/>
    </source>
</evidence>
<proteinExistence type="predicted"/>
<comment type="caution">
    <text evidence="2">The sequence shown here is derived from an EMBL/GenBank/DDBJ whole genome shotgun (WGS) entry which is preliminary data.</text>
</comment>
<dbReference type="InterPro" id="IPR050266">
    <property type="entry name" value="AB_hydrolase_sf"/>
</dbReference>
<dbReference type="OrthoDB" id="252464at2"/>
<sequence length="303" mass="34209">MAEIHLKEVTIANGETIGYREREGGGQVVVLVHGNMTSSAHWDLVLENMDERYKLYAVDLRGFGTSSYRNPIQSIKDFSDDLREFSDELGISGFALIGWSLGGAVCQQFCIDHPGYCSRLLLVASASTRGYPFYGSNEQGLPDLNKRLRTLEEVKRDPGKTIPVQTAYDQKNFTVLKAIWDGLIYTGEKPDPERYKRYLDDMCTQRNLADVYQALNLFNISKHDNGLTQGKGEAGRITIPVFALRGDRDLVVTERMTKELIEDYEGRAEFIEMKECGHSPLIDDLDGLLGHLEGFLKREEQKV</sequence>
<gene>
    <name evidence="2" type="ORF">D3H55_21805</name>
</gene>
<evidence type="ECO:0000259" key="1">
    <source>
        <dbReference type="Pfam" id="PF00561"/>
    </source>
</evidence>
<dbReference type="RefSeq" id="WP_119549430.1">
    <property type="nucleotide sequence ID" value="NZ_QXIR01000045.1"/>
</dbReference>
<dbReference type="Pfam" id="PF00561">
    <property type="entry name" value="Abhydrolase_1"/>
    <property type="match status" value="1"/>
</dbReference>
<dbReference type="SUPFAM" id="SSF53474">
    <property type="entry name" value="alpha/beta-Hydrolases"/>
    <property type="match status" value="1"/>
</dbReference>
<dbReference type="InterPro" id="IPR029058">
    <property type="entry name" value="AB_hydrolase_fold"/>
</dbReference>
<dbReference type="GO" id="GO:0016020">
    <property type="term" value="C:membrane"/>
    <property type="evidence" value="ECO:0007669"/>
    <property type="project" value="TreeGrafter"/>
</dbReference>
<organism evidence="2 3">
    <name type="scientific">Bacillus salacetis</name>
    <dbReference type="NCBI Taxonomy" id="2315464"/>
    <lineage>
        <taxon>Bacteria</taxon>
        <taxon>Bacillati</taxon>
        <taxon>Bacillota</taxon>
        <taxon>Bacilli</taxon>
        <taxon>Bacillales</taxon>
        <taxon>Bacillaceae</taxon>
        <taxon>Bacillus</taxon>
    </lineage>
</organism>
<dbReference type="PANTHER" id="PTHR43798">
    <property type="entry name" value="MONOACYLGLYCEROL LIPASE"/>
    <property type="match status" value="1"/>
</dbReference>
<dbReference type="GO" id="GO:0016787">
    <property type="term" value="F:hydrolase activity"/>
    <property type="evidence" value="ECO:0007669"/>
    <property type="project" value="UniProtKB-KW"/>
</dbReference>
<reference evidence="2 3" key="1">
    <citation type="submission" date="2018-09" db="EMBL/GenBank/DDBJ databases">
        <title>Bacillus saliacetes sp. nov., isolated from Thai shrimp paste (Ka-pi).</title>
        <authorList>
            <person name="Daroonpunt R."/>
            <person name="Tanasupawat S."/>
            <person name="Yiamsombut S."/>
        </authorList>
    </citation>
    <scope>NUCLEOTIDE SEQUENCE [LARGE SCALE GENOMIC DNA]</scope>
    <source>
        <strain evidence="2 3">SKP7-4</strain>
    </source>
</reference>
<evidence type="ECO:0000313" key="3">
    <source>
        <dbReference type="Proteomes" id="UP000265801"/>
    </source>
</evidence>
<name>A0A3A1QQ84_9BACI</name>
<keyword evidence="3" id="KW-1185">Reference proteome</keyword>
<keyword evidence="2" id="KW-0378">Hydrolase</keyword>
<accession>A0A3A1QQ84</accession>
<dbReference type="AlphaFoldDB" id="A0A3A1QQ84"/>
<dbReference type="InterPro" id="IPR000073">
    <property type="entry name" value="AB_hydrolase_1"/>
</dbReference>
<dbReference type="PRINTS" id="PR00111">
    <property type="entry name" value="ABHYDROLASE"/>
</dbReference>
<dbReference type="EMBL" id="QXIR01000045">
    <property type="protein sequence ID" value="RIW28432.1"/>
    <property type="molecule type" value="Genomic_DNA"/>
</dbReference>
<dbReference type="PANTHER" id="PTHR43798:SF33">
    <property type="entry name" value="HYDROLASE, PUTATIVE (AFU_ORTHOLOGUE AFUA_2G14860)-RELATED"/>
    <property type="match status" value="1"/>
</dbReference>
<dbReference type="Proteomes" id="UP000265801">
    <property type="component" value="Unassembled WGS sequence"/>
</dbReference>
<protein>
    <submittedName>
        <fullName evidence="2">Alpha/beta hydrolase</fullName>
    </submittedName>
</protein>